<keyword evidence="3" id="KW-0119">Carbohydrate metabolism</keyword>
<keyword evidence="1" id="KW-0808">Transferase</keyword>
<name>A0A9P5CQ35_CRYP1</name>
<dbReference type="CDD" id="cd11296">
    <property type="entry name" value="O-FucT_like"/>
    <property type="match status" value="1"/>
</dbReference>
<organism evidence="4 5">
    <name type="scientific">Cryphonectria parasitica (strain ATCC 38755 / EP155)</name>
    <dbReference type="NCBI Taxonomy" id="660469"/>
    <lineage>
        <taxon>Eukaryota</taxon>
        <taxon>Fungi</taxon>
        <taxon>Dikarya</taxon>
        <taxon>Ascomycota</taxon>
        <taxon>Pezizomycotina</taxon>
        <taxon>Sordariomycetes</taxon>
        <taxon>Sordariomycetidae</taxon>
        <taxon>Diaporthales</taxon>
        <taxon>Cryphonectriaceae</taxon>
        <taxon>Cryphonectria-Endothia species complex</taxon>
        <taxon>Cryphonectria</taxon>
    </lineage>
</organism>
<protein>
    <submittedName>
        <fullName evidence="4">Uncharacterized protein</fullName>
    </submittedName>
</protein>
<feature type="non-terminal residue" evidence="4">
    <location>
        <position position="1"/>
    </location>
</feature>
<dbReference type="GO" id="GO:0016740">
    <property type="term" value="F:transferase activity"/>
    <property type="evidence" value="ECO:0007669"/>
    <property type="project" value="UniProtKB-KW"/>
</dbReference>
<dbReference type="Pfam" id="PF10250">
    <property type="entry name" value="O-FucT"/>
    <property type="match status" value="1"/>
</dbReference>
<dbReference type="Gene3D" id="3.40.50.11350">
    <property type="match status" value="1"/>
</dbReference>
<dbReference type="Proteomes" id="UP000803844">
    <property type="component" value="Unassembled WGS sequence"/>
</dbReference>
<dbReference type="EMBL" id="MU032346">
    <property type="protein sequence ID" value="KAF3766788.1"/>
    <property type="molecule type" value="Genomic_DNA"/>
</dbReference>
<gene>
    <name evidence="4" type="ORF">M406DRAFT_239600</name>
</gene>
<proteinExistence type="predicted"/>
<evidence type="ECO:0000256" key="3">
    <source>
        <dbReference type="ARBA" id="ARBA00023277"/>
    </source>
</evidence>
<evidence type="ECO:0000256" key="2">
    <source>
        <dbReference type="ARBA" id="ARBA00023253"/>
    </source>
</evidence>
<evidence type="ECO:0000313" key="4">
    <source>
        <dbReference type="EMBL" id="KAF3766788.1"/>
    </source>
</evidence>
<feature type="non-terminal residue" evidence="4">
    <location>
        <position position="351"/>
    </location>
</feature>
<comment type="caution">
    <text evidence="4">The sequence shown here is derived from an EMBL/GenBank/DDBJ whole genome shotgun (WGS) entry which is preliminary data.</text>
</comment>
<keyword evidence="5" id="KW-1185">Reference proteome</keyword>
<dbReference type="GeneID" id="63833222"/>
<dbReference type="RefSeq" id="XP_040777749.1">
    <property type="nucleotide sequence ID" value="XM_040916093.1"/>
</dbReference>
<evidence type="ECO:0000313" key="5">
    <source>
        <dbReference type="Proteomes" id="UP000803844"/>
    </source>
</evidence>
<accession>A0A9P5CQ35</accession>
<reference evidence="4" key="1">
    <citation type="journal article" date="2020" name="Phytopathology">
        <title>Genome sequence of the chestnut blight fungus Cryphonectria parasitica EP155: A fundamental resource for an archetypical invasive plant pathogen.</title>
        <authorList>
            <person name="Crouch J.A."/>
            <person name="Dawe A."/>
            <person name="Aerts A."/>
            <person name="Barry K."/>
            <person name="Churchill A.C.L."/>
            <person name="Grimwood J."/>
            <person name="Hillman B."/>
            <person name="Milgroom M.G."/>
            <person name="Pangilinan J."/>
            <person name="Smith M."/>
            <person name="Salamov A."/>
            <person name="Schmutz J."/>
            <person name="Yadav J."/>
            <person name="Grigoriev I.V."/>
            <person name="Nuss D."/>
        </authorList>
    </citation>
    <scope>NUCLEOTIDE SEQUENCE</scope>
    <source>
        <strain evidence="4">EP155</strain>
    </source>
</reference>
<sequence>WLATEIGGPFNGSWLAQVCNETTWRSDVALHMTHSRGGLANVRGTILDFLHFAIRTGTAHLVLPSYVKRTDTSLDWMDESNGYWPFSNLFDDVWFLDTMKTHCPQVTFYGNVTDVPATAFVEPDYEIHTARPDKRPDESIAATAAHFAAWLADNPAGYQPGLLNLVNVGATLWAFDMMTSPRMRLVLGRMCKINPRIRELAATATWNLRGLHNLSETLDPRDQIYQDAFYGMHLRTEADASTVNWDSQFGGFDSQTDIHLEKCQGLGLQVIYVASGNQEDIERFKEKAMDRANITVVSKKDLITDPDDQAVLDGMTWDQHGALDWEVLARSTYFSGPVMSSFSWNLAYRRN</sequence>
<keyword evidence="2" id="KW-0294">Fucose metabolism</keyword>
<dbReference type="OrthoDB" id="20368at2759"/>
<dbReference type="AlphaFoldDB" id="A0A9P5CQ35"/>
<dbReference type="GO" id="GO:0006004">
    <property type="term" value="P:fucose metabolic process"/>
    <property type="evidence" value="ECO:0007669"/>
    <property type="project" value="UniProtKB-KW"/>
</dbReference>
<evidence type="ECO:0000256" key="1">
    <source>
        <dbReference type="ARBA" id="ARBA00022679"/>
    </source>
</evidence>
<dbReference type="InterPro" id="IPR019378">
    <property type="entry name" value="GDP-Fuc_O-FucTrfase"/>
</dbReference>